<name>A0ABQ0SJJ9_9BACL</name>
<dbReference type="PROSITE" id="PS50928">
    <property type="entry name" value="ABC_TM1"/>
    <property type="match status" value="1"/>
</dbReference>
<proteinExistence type="inferred from homology"/>
<sequence>MKMQQLTKEHFEPISVDLRQAEAIKRPSLSFWADVWRRLKMNKVAMASLIFIVALMVCAVVIPMVSSNDYFTTDLAGKNKKPSAEHWFGTDDLGRDMFVRIWYGARISLEVGLAAAFIDLIIGVIWGCIAVFYGGKVDEIMMRFADILFAIPYLLVVILLMVVLAPGVGTIIIALTITGWIGMARIVRGQILQLKSQEFVLAARSLGADSGRLIFKHLIPNALGPIIVTLSLTVPSAIFAESFLSFIGLGVAAPVASWGTMSSEGLPAMKYYPWRLMFPALFISVTILAFNLFGDGLRDAVDPRLRK</sequence>
<dbReference type="SUPFAM" id="SSF161098">
    <property type="entry name" value="MetI-like"/>
    <property type="match status" value="1"/>
</dbReference>
<dbReference type="PANTHER" id="PTHR43386:SF22">
    <property type="entry name" value="OLIGOPEPTIDE TRANSPORT SYSTEM PERMEASE PROTEIN OPPC"/>
    <property type="match status" value="1"/>
</dbReference>
<evidence type="ECO:0000256" key="6">
    <source>
        <dbReference type="ARBA" id="ARBA00023136"/>
    </source>
</evidence>
<gene>
    <name evidence="9" type="primary">oppC_1</name>
    <name evidence="9" type="ORF">BAG01nite_01560</name>
</gene>
<comment type="subcellular location">
    <subcellularLocation>
        <location evidence="1 7">Cell membrane</location>
        <topology evidence="1 7">Multi-pass membrane protein</topology>
    </subcellularLocation>
</comment>
<reference evidence="9 10" key="1">
    <citation type="submission" date="2019-06" db="EMBL/GenBank/DDBJ databases">
        <title>Whole genome shotgun sequence of Brevibacillus agri NBRC 15538.</title>
        <authorList>
            <person name="Hosoyama A."/>
            <person name="Uohara A."/>
            <person name="Ohji S."/>
            <person name="Ichikawa N."/>
        </authorList>
    </citation>
    <scope>NUCLEOTIDE SEQUENCE [LARGE SCALE GENOMIC DNA]</scope>
    <source>
        <strain evidence="9 10">NBRC 15538</strain>
    </source>
</reference>
<feature type="domain" description="ABC transmembrane type-1" evidence="8">
    <location>
        <begin position="105"/>
        <end position="294"/>
    </location>
</feature>
<dbReference type="EMBL" id="BJOD01000001">
    <property type="protein sequence ID" value="GED24054.1"/>
    <property type="molecule type" value="Genomic_DNA"/>
</dbReference>
<dbReference type="InterPro" id="IPR050366">
    <property type="entry name" value="BP-dependent_transpt_permease"/>
</dbReference>
<evidence type="ECO:0000313" key="9">
    <source>
        <dbReference type="EMBL" id="GED24054.1"/>
    </source>
</evidence>
<evidence type="ECO:0000256" key="2">
    <source>
        <dbReference type="ARBA" id="ARBA00022448"/>
    </source>
</evidence>
<evidence type="ECO:0000259" key="8">
    <source>
        <dbReference type="PROSITE" id="PS50928"/>
    </source>
</evidence>
<dbReference type="InterPro" id="IPR035906">
    <property type="entry name" value="MetI-like_sf"/>
</dbReference>
<keyword evidence="3" id="KW-1003">Cell membrane</keyword>
<evidence type="ECO:0000256" key="3">
    <source>
        <dbReference type="ARBA" id="ARBA00022475"/>
    </source>
</evidence>
<comment type="similarity">
    <text evidence="7">Belongs to the binding-protein-dependent transport system permease family.</text>
</comment>
<keyword evidence="6 7" id="KW-0472">Membrane</keyword>
<evidence type="ECO:0000256" key="4">
    <source>
        <dbReference type="ARBA" id="ARBA00022692"/>
    </source>
</evidence>
<feature type="transmembrane region" description="Helical" evidence="7">
    <location>
        <begin position="276"/>
        <end position="297"/>
    </location>
</feature>
<dbReference type="InterPro" id="IPR025966">
    <property type="entry name" value="OppC_N"/>
</dbReference>
<keyword evidence="2 7" id="KW-0813">Transport</keyword>
<feature type="transmembrane region" description="Helical" evidence="7">
    <location>
        <begin position="147"/>
        <end position="165"/>
    </location>
</feature>
<comment type="caution">
    <text evidence="9">The sequence shown here is derived from an EMBL/GenBank/DDBJ whole genome shotgun (WGS) entry which is preliminary data.</text>
</comment>
<keyword evidence="5 7" id="KW-1133">Transmembrane helix</keyword>
<organism evidence="9 10">
    <name type="scientific">Brevibacillus agri</name>
    <dbReference type="NCBI Taxonomy" id="51101"/>
    <lineage>
        <taxon>Bacteria</taxon>
        <taxon>Bacillati</taxon>
        <taxon>Bacillota</taxon>
        <taxon>Bacilli</taxon>
        <taxon>Bacillales</taxon>
        <taxon>Paenibacillaceae</taxon>
        <taxon>Brevibacillus</taxon>
    </lineage>
</organism>
<dbReference type="Gene3D" id="1.10.3720.10">
    <property type="entry name" value="MetI-like"/>
    <property type="match status" value="1"/>
</dbReference>
<dbReference type="InterPro" id="IPR000515">
    <property type="entry name" value="MetI-like"/>
</dbReference>
<dbReference type="PANTHER" id="PTHR43386">
    <property type="entry name" value="OLIGOPEPTIDE TRANSPORT SYSTEM PERMEASE PROTEIN APPC"/>
    <property type="match status" value="1"/>
</dbReference>
<evidence type="ECO:0000313" key="10">
    <source>
        <dbReference type="Proteomes" id="UP000317180"/>
    </source>
</evidence>
<accession>A0ABQ0SJJ9</accession>
<dbReference type="Pfam" id="PF00528">
    <property type="entry name" value="BPD_transp_1"/>
    <property type="match status" value="1"/>
</dbReference>
<keyword evidence="10" id="KW-1185">Reference proteome</keyword>
<evidence type="ECO:0000256" key="5">
    <source>
        <dbReference type="ARBA" id="ARBA00022989"/>
    </source>
</evidence>
<feature type="transmembrane region" description="Helical" evidence="7">
    <location>
        <begin position="226"/>
        <end position="256"/>
    </location>
</feature>
<protein>
    <submittedName>
        <fullName evidence="9">Oligopeptide transport system permease protein OppC</fullName>
    </submittedName>
</protein>
<feature type="transmembrane region" description="Helical" evidence="7">
    <location>
        <begin position="44"/>
        <end position="65"/>
    </location>
</feature>
<feature type="transmembrane region" description="Helical" evidence="7">
    <location>
        <begin position="111"/>
        <end position="135"/>
    </location>
</feature>
<evidence type="ECO:0000256" key="7">
    <source>
        <dbReference type="RuleBase" id="RU363032"/>
    </source>
</evidence>
<dbReference type="Proteomes" id="UP000317180">
    <property type="component" value="Unassembled WGS sequence"/>
</dbReference>
<keyword evidence="4 7" id="KW-0812">Transmembrane</keyword>
<evidence type="ECO:0000256" key="1">
    <source>
        <dbReference type="ARBA" id="ARBA00004651"/>
    </source>
</evidence>
<dbReference type="Pfam" id="PF12911">
    <property type="entry name" value="OppC_N"/>
    <property type="match status" value="1"/>
</dbReference>
<dbReference type="CDD" id="cd06261">
    <property type="entry name" value="TM_PBP2"/>
    <property type="match status" value="1"/>
</dbReference>